<dbReference type="AlphaFoldDB" id="A0A9N9PQQ3"/>
<gene>
    <name evidence="3" type="ORF">HYFRA_00002917</name>
</gene>
<reference evidence="3" key="1">
    <citation type="submission" date="2021-07" db="EMBL/GenBank/DDBJ databases">
        <authorList>
            <person name="Durling M."/>
        </authorList>
    </citation>
    <scope>NUCLEOTIDE SEQUENCE</scope>
</reference>
<name>A0A9N9PQQ3_9HELO</name>
<evidence type="ECO:0000313" key="4">
    <source>
        <dbReference type="Proteomes" id="UP000696280"/>
    </source>
</evidence>
<evidence type="ECO:0000256" key="1">
    <source>
        <dbReference type="SAM" id="MobiDB-lite"/>
    </source>
</evidence>
<feature type="chain" id="PRO_5040303978" evidence="2">
    <location>
        <begin position="20"/>
        <end position="190"/>
    </location>
</feature>
<dbReference type="Proteomes" id="UP000696280">
    <property type="component" value="Unassembled WGS sequence"/>
</dbReference>
<proteinExistence type="predicted"/>
<evidence type="ECO:0000313" key="3">
    <source>
        <dbReference type="EMBL" id="CAG8950707.1"/>
    </source>
</evidence>
<dbReference type="EMBL" id="CAJVRL010000038">
    <property type="protein sequence ID" value="CAG8950707.1"/>
    <property type="molecule type" value="Genomic_DNA"/>
</dbReference>
<evidence type="ECO:0000256" key="2">
    <source>
        <dbReference type="SAM" id="SignalP"/>
    </source>
</evidence>
<comment type="caution">
    <text evidence="3">The sequence shown here is derived from an EMBL/GenBank/DDBJ whole genome shotgun (WGS) entry which is preliminary data.</text>
</comment>
<organism evidence="3 4">
    <name type="scientific">Hymenoscyphus fraxineus</name>
    <dbReference type="NCBI Taxonomy" id="746836"/>
    <lineage>
        <taxon>Eukaryota</taxon>
        <taxon>Fungi</taxon>
        <taxon>Dikarya</taxon>
        <taxon>Ascomycota</taxon>
        <taxon>Pezizomycotina</taxon>
        <taxon>Leotiomycetes</taxon>
        <taxon>Helotiales</taxon>
        <taxon>Helotiaceae</taxon>
        <taxon>Hymenoscyphus</taxon>
    </lineage>
</organism>
<sequence>MVQTKALLLSLFAATTSLATPLTSQERTQWQEIEKSSALPPPRTITVQQDEPTSLLQNLMRSKTSRLRDSTSKKSIIWISHHNNPQHTPETQTPPPTHQPRPTTLSEEIEAYTDPSPKNHTPCPRILALQRKLARKMFVAQEKRLVRIGKGRVVWAVLREGRWVVDEGVLNVSSGRREGGRSGDGRVGEL</sequence>
<feature type="signal peptide" evidence="2">
    <location>
        <begin position="1"/>
        <end position="19"/>
    </location>
</feature>
<keyword evidence="4" id="KW-1185">Reference proteome</keyword>
<protein>
    <submittedName>
        <fullName evidence="3">Uncharacterized protein</fullName>
    </submittedName>
</protein>
<feature type="region of interest" description="Disordered" evidence="1">
    <location>
        <begin position="82"/>
        <end position="103"/>
    </location>
</feature>
<accession>A0A9N9PQQ3</accession>
<keyword evidence="2" id="KW-0732">Signal</keyword>